<dbReference type="Proteomes" id="UP000626109">
    <property type="component" value="Unassembled WGS sequence"/>
</dbReference>
<feature type="compositionally biased region" description="Polar residues" evidence="2">
    <location>
        <begin position="208"/>
        <end position="218"/>
    </location>
</feature>
<comment type="caution">
    <text evidence="4">The sequence shown here is derived from an EMBL/GenBank/DDBJ whole genome shotgun (WGS) entry which is preliminary data.</text>
</comment>
<feature type="compositionally biased region" description="Basic and acidic residues" evidence="2">
    <location>
        <begin position="152"/>
        <end position="164"/>
    </location>
</feature>
<evidence type="ECO:0000313" key="4">
    <source>
        <dbReference type="EMBL" id="CAE8736169.1"/>
    </source>
</evidence>
<dbReference type="CDD" id="cd00060">
    <property type="entry name" value="FHA"/>
    <property type="match status" value="1"/>
</dbReference>
<feature type="region of interest" description="Disordered" evidence="2">
    <location>
        <begin position="198"/>
        <end position="222"/>
    </location>
</feature>
<organism evidence="4 5">
    <name type="scientific">Polarella glacialis</name>
    <name type="common">Dinoflagellate</name>
    <dbReference type="NCBI Taxonomy" id="89957"/>
    <lineage>
        <taxon>Eukaryota</taxon>
        <taxon>Sar</taxon>
        <taxon>Alveolata</taxon>
        <taxon>Dinophyceae</taxon>
        <taxon>Suessiales</taxon>
        <taxon>Suessiaceae</taxon>
        <taxon>Polarella</taxon>
    </lineage>
</organism>
<dbReference type="InterPro" id="IPR008984">
    <property type="entry name" value="SMAD_FHA_dom_sf"/>
</dbReference>
<feature type="region of interest" description="Disordered" evidence="2">
    <location>
        <begin position="528"/>
        <end position="768"/>
    </location>
</feature>
<reference evidence="4" key="1">
    <citation type="submission" date="2021-02" db="EMBL/GenBank/DDBJ databases">
        <authorList>
            <person name="Dougan E. K."/>
            <person name="Rhodes N."/>
            <person name="Thang M."/>
            <person name="Chan C."/>
        </authorList>
    </citation>
    <scope>NUCLEOTIDE SEQUENCE</scope>
</reference>
<dbReference type="InterPro" id="IPR000253">
    <property type="entry name" value="FHA_dom"/>
</dbReference>
<sequence>MSVYGVLRSSDTVFLLEELATSVGRDETCDLRLESRGISKFHAQITFRPGGIDPTITDLGSSNGTFVNDEKITVRDAHLLSHGDLVRFSAYEKVSYRFELPGDASGIRHAPDHSSGQQRQHARSPPRAAVSDPSTAAPAAPFVPARPHAPGRRPDDLEGPDRGDLASAALPGVRRAVESLEGLYGQLLKARSSANALAGRPLPGGSGAQNPAEQSPGSSERALEKLLQRAEQLSALNIPEELRRLEEPDMLENAVPAERVLPKAKKQQKQEIQEMQEEDSGLAGDLEVKAAALRRRLVDFQDLAPHSAGGGSSGGEIGRETVPLLSHWREQVSSQDSLGRADSADVLRALLRAERASGELQRGEAACGRRWAALSQEGRQLSETGRSQRAAAQKVQSRRADVHAAAGAQRREAWGQLAAAATAAGSDQEQQAAVERVQQQLLELDAAVQAMQSEIGEREEQLSKLSAKRRQAEQRRELMEKLSVEGASDSGHPEAPQASVDDIVDLELGVEELLWQLFQVEERRRRAEEQLPTNSHQPLADAPVPPFSASGSGMHNPDDASATFWQPSVPQTADDMHEAHFPATLPEESEDAEPPPALRPPPRPPLPPAVADLCERLAMPRDERRQLERERRGRGRSASPSRRPVREQQQQEQQEQQDRQEQEPQSTPQEQHEQKQDQRAQQQINEHEQQHQAQLAPHQPWPANAANTQGEVAGYPPANNGLWQPALPLPPTEPRLPGPGGSSALPSLPAPPSGQACPAAPGQPPFWRSVLDSQDVHEVGDSGTSQPWMGLGIGQFEAPVATQPRLPVPDGHRDTQPQLWDALPCAPVDGPLRSEGPGSFHPGALGVRGPSELTGPGFQGLPVLPPDVSPHAYAAAPGKQAHEGNNTAETQPYTVRAVSLQWDDE</sequence>
<dbReference type="Pfam" id="PF00498">
    <property type="entry name" value="FHA"/>
    <property type="match status" value="1"/>
</dbReference>
<name>A0A813LR01_POLGL</name>
<feature type="compositionally biased region" description="Pro residues" evidence="2">
    <location>
        <begin position="727"/>
        <end position="737"/>
    </location>
</feature>
<feature type="compositionally biased region" description="Polar residues" evidence="2">
    <location>
        <begin position="883"/>
        <end position="893"/>
    </location>
</feature>
<feature type="region of interest" description="Disordered" evidence="2">
    <location>
        <begin position="830"/>
        <end position="893"/>
    </location>
</feature>
<accession>A0A813LR01</accession>
<evidence type="ECO:0000256" key="1">
    <source>
        <dbReference type="SAM" id="Coils"/>
    </source>
</evidence>
<feature type="coiled-coil region" evidence="1">
    <location>
        <begin position="434"/>
        <end position="482"/>
    </location>
</feature>
<feature type="compositionally biased region" description="Basic and acidic residues" evidence="2">
    <location>
        <begin position="613"/>
        <end position="631"/>
    </location>
</feature>
<feature type="compositionally biased region" description="Low complexity" evidence="2">
    <location>
        <begin position="636"/>
        <end position="654"/>
    </location>
</feature>
<feature type="compositionally biased region" description="Pro residues" evidence="2">
    <location>
        <begin position="594"/>
        <end position="608"/>
    </location>
</feature>
<dbReference type="AlphaFoldDB" id="A0A813LR01"/>
<proteinExistence type="predicted"/>
<keyword evidence="1" id="KW-0175">Coiled coil</keyword>
<dbReference type="Gene3D" id="2.60.200.20">
    <property type="match status" value="1"/>
</dbReference>
<dbReference type="PROSITE" id="PS50006">
    <property type="entry name" value="FHA_DOMAIN"/>
    <property type="match status" value="1"/>
</dbReference>
<feature type="region of interest" description="Disordered" evidence="2">
    <location>
        <begin position="105"/>
        <end position="170"/>
    </location>
</feature>
<evidence type="ECO:0000256" key="2">
    <source>
        <dbReference type="SAM" id="MobiDB-lite"/>
    </source>
</evidence>
<feature type="compositionally biased region" description="Low complexity" evidence="2">
    <location>
        <begin position="691"/>
        <end position="703"/>
    </location>
</feature>
<dbReference type="SMART" id="SM00240">
    <property type="entry name" value="FHA"/>
    <property type="match status" value="1"/>
</dbReference>
<evidence type="ECO:0000259" key="3">
    <source>
        <dbReference type="PROSITE" id="PS50006"/>
    </source>
</evidence>
<evidence type="ECO:0000313" key="5">
    <source>
        <dbReference type="Proteomes" id="UP000626109"/>
    </source>
</evidence>
<protein>
    <recommendedName>
        <fullName evidence="3">FHA domain-containing protein</fullName>
    </recommendedName>
</protein>
<dbReference type="SUPFAM" id="SSF49879">
    <property type="entry name" value="SMAD/FHA domain"/>
    <property type="match status" value="1"/>
</dbReference>
<feature type="domain" description="FHA" evidence="3">
    <location>
        <begin position="21"/>
        <end position="72"/>
    </location>
</feature>
<feature type="compositionally biased region" description="Low complexity" evidence="2">
    <location>
        <begin position="133"/>
        <end position="148"/>
    </location>
</feature>
<gene>
    <name evidence="4" type="ORF">PGLA2088_LOCUS48212</name>
</gene>
<dbReference type="EMBL" id="CAJNNW010036630">
    <property type="protein sequence ID" value="CAE8736169.1"/>
    <property type="molecule type" value="Genomic_DNA"/>
</dbReference>
<feature type="compositionally biased region" description="Low complexity" evidence="2">
    <location>
        <begin position="742"/>
        <end position="760"/>
    </location>
</feature>